<dbReference type="Pfam" id="PF01841">
    <property type="entry name" value="Transglut_core"/>
    <property type="match status" value="1"/>
</dbReference>
<dbReference type="Gene3D" id="2.60.120.1130">
    <property type="match status" value="1"/>
</dbReference>
<proteinExistence type="predicted"/>
<accession>A0A5B7SPW8</accession>
<evidence type="ECO:0000313" key="4">
    <source>
        <dbReference type="EMBL" id="QCW99020.1"/>
    </source>
</evidence>
<dbReference type="SUPFAM" id="SSF54001">
    <property type="entry name" value="Cysteine proteinases"/>
    <property type="match status" value="1"/>
</dbReference>
<feature type="domain" description="DUF3857" evidence="3">
    <location>
        <begin position="55"/>
        <end position="214"/>
    </location>
</feature>
<dbReference type="InterPro" id="IPR024618">
    <property type="entry name" value="DUF3857"/>
</dbReference>
<dbReference type="Gene3D" id="3.10.620.30">
    <property type="match status" value="1"/>
</dbReference>
<dbReference type="InterPro" id="IPR038765">
    <property type="entry name" value="Papain-like_cys_pep_sf"/>
</dbReference>
<reference evidence="4 5" key="1">
    <citation type="submission" date="2019-05" db="EMBL/GenBank/DDBJ databases">
        <title>Genome sequencing of F202Z8.</title>
        <authorList>
            <person name="Kwon Y.M."/>
        </authorList>
    </citation>
    <scope>NUCLEOTIDE SEQUENCE [LARGE SCALE GENOMIC DNA]</scope>
    <source>
        <strain evidence="4 5">F202Z8</strain>
    </source>
</reference>
<dbReference type="Proteomes" id="UP000310017">
    <property type="component" value="Chromosome"/>
</dbReference>
<protein>
    <submittedName>
        <fullName evidence="4">DUF3857 domain-containing protein</fullName>
    </submittedName>
</protein>
<keyword evidence="5" id="KW-1185">Reference proteome</keyword>
<organism evidence="4 5">
    <name type="scientific">Aggregatimonas sangjinii</name>
    <dbReference type="NCBI Taxonomy" id="2583587"/>
    <lineage>
        <taxon>Bacteria</taxon>
        <taxon>Pseudomonadati</taxon>
        <taxon>Bacteroidota</taxon>
        <taxon>Flavobacteriia</taxon>
        <taxon>Flavobacteriales</taxon>
        <taxon>Flavobacteriaceae</taxon>
        <taxon>Aggregatimonas</taxon>
    </lineage>
</organism>
<keyword evidence="1" id="KW-0732">Signal</keyword>
<dbReference type="KEGG" id="asag:FGM00_02390"/>
<evidence type="ECO:0000259" key="2">
    <source>
        <dbReference type="Pfam" id="PF01841"/>
    </source>
</evidence>
<dbReference type="OrthoDB" id="8595007at2"/>
<dbReference type="EMBL" id="CP040710">
    <property type="protein sequence ID" value="QCW99020.1"/>
    <property type="molecule type" value="Genomic_DNA"/>
</dbReference>
<gene>
    <name evidence="4" type="ORF">FGM00_02390</name>
</gene>
<feature type="domain" description="Transglutaminase-like" evidence="2">
    <location>
        <begin position="276"/>
        <end position="349"/>
    </location>
</feature>
<dbReference type="InterPro" id="IPR002931">
    <property type="entry name" value="Transglutaminase-like"/>
</dbReference>
<feature type="signal peptide" evidence="1">
    <location>
        <begin position="1"/>
        <end position="18"/>
    </location>
</feature>
<name>A0A5B7SPW8_9FLAO</name>
<evidence type="ECO:0000256" key="1">
    <source>
        <dbReference type="SAM" id="SignalP"/>
    </source>
</evidence>
<dbReference type="Pfam" id="PF12969">
    <property type="entry name" value="DUF3857"/>
    <property type="match status" value="1"/>
</dbReference>
<sequence>MRLLIFFNAFLCFSISVAQDIDYQFLSIPKTLTQHANAVVRLNESIVNIQSRELMVVKRKKVVTVLNSKGDQYALMYVGYDKGKKVKDIQAVVYDEFGNEQEKIKENRFRDVSAVDGGTLYSDSRVKYFPFTPIDYPYTIEVTSEVVTKNTGEIIPYWSFLEDFMVSTEKSRLVINVASLDMKPTFKEKNFGEYDIEKKELPNSIVYQATNLAAIAEESPCPSFNKVAPGILIRPIKFNYEGYEAEINNWNDLGLWMHENLLKGRDELTSASVQKANSLVENITDDLEKAKIIYKYVQENTRYISVQVGIGGIQPISAIEVGRLKYGDCKGLSNYTKALLKAVGVEAFYTHVEAGSQRVDFEEDFPDLAQGNHVILAIPYKGAYYWIDCTSQTHPFGFVGRFTDGRKVLVIKPNGGELVRTVSYNNSENYQKTIATYRLSANGGIIGKVTRQTKGTQYDSHFRIKDQTKEVITDYYKKNWDNINNLVIDHYEFENNTDDVEFDEKIGLSAVDYASKTNNRLLFSPNAFNRITTVPKRYRNRKLPFDIQRGFLDEDVFEIMLPDGFEVEAIPEKIILENQFGRYSSEVEMIDNKLVLKRTFALKDGQFPKEDYAAYRDFMKVVVKNDAAKIVLKSEL</sequence>
<feature type="chain" id="PRO_5023080813" evidence="1">
    <location>
        <begin position="19"/>
        <end position="636"/>
    </location>
</feature>
<dbReference type="Gene3D" id="2.60.40.3140">
    <property type="match status" value="1"/>
</dbReference>
<evidence type="ECO:0000259" key="3">
    <source>
        <dbReference type="Pfam" id="PF12969"/>
    </source>
</evidence>
<dbReference type="RefSeq" id="WP_138851375.1">
    <property type="nucleotide sequence ID" value="NZ_CP040710.1"/>
</dbReference>
<dbReference type="AlphaFoldDB" id="A0A5B7SPW8"/>
<evidence type="ECO:0000313" key="5">
    <source>
        <dbReference type="Proteomes" id="UP000310017"/>
    </source>
</evidence>